<feature type="region of interest" description="Disordered" evidence="1">
    <location>
        <begin position="218"/>
        <end position="250"/>
    </location>
</feature>
<dbReference type="OrthoDB" id="2507604at2759"/>
<dbReference type="Proteomes" id="UP000054564">
    <property type="component" value="Unassembled WGS sequence"/>
</dbReference>
<proteinExistence type="predicted"/>
<keyword evidence="2" id="KW-0812">Transmembrane</keyword>
<name>A0A0L0USZ4_9BASI</name>
<dbReference type="PRINTS" id="PR01217">
    <property type="entry name" value="PRICHEXTENSN"/>
</dbReference>
<feature type="compositionally biased region" description="Polar residues" evidence="1">
    <location>
        <begin position="135"/>
        <end position="149"/>
    </location>
</feature>
<comment type="caution">
    <text evidence="3">The sequence shown here is derived from an EMBL/GenBank/DDBJ whole genome shotgun (WGS) entry which is preliminary data.</text>
</comment>
<feature type="compositionally biased region" description="Pro residues" evidence="1">
    <location>
        <begin position="86"/>
        <end position="111"/>
    </location>
</feature>
<feature type="region of interest" description="Disordered" evidence="1">
    <location>
        <begin position="24"/>
        <end position="171"/>
    </location>
</feature>
<feature type="compositionally biased region" description="Polar residues" evidence="1">
    <location>
        <begin position="24"/>
        <end position="39"/>
    </location>
</feature>
<feature type="transmembrane region" description="Helical" evidence="2">
    <location>
        <begin position="187"/>
        <end position="210"/>
    </location>
</feature>
<gene>
    <name evidence="3" type="ORF">PSTG_16366</name>
</gene>
<feature type="region of interest" description="Disordered" evidence="1">
    <location>
        <begin position="398"/>
        <end position="433"/>
    </location>
</feature>
<dbReference type="AlphaFoldDB" id="A0A0L0USZ4"/>
<evidence type="ECO:0000256" key="1">
    <source>
        <dbReference type="SAM" id="MobiDB-lite"/>
    </source>
</evidence>
<keyword evidence="4" id="KW-1185">Reference proteome</keyword>
<dbReference type="STRING" id="1165861.A0A0L0USZ4"/>
<feature type="compositionally biased region" description="Pro residues" evidence="1">
    <location>
        <begin position="42"/>
        <end position="77"/>
    </location>
</feature>
<evidence type="ECO:0000313" key="3">
    <source>
        <dbReference type="EMBL" id="KNE90182.1"/>
    </source>
</evidence>
<keyword evidence="2" id="KW-1133">Transmembrane helix</keyword>
<protein>
    <submittedName>
        <fullName evidence="3">Uncharacterized protein</fullName>
    </submittedName>
</protein>
<sequence length="448" mass="47728">MNKQALRQRRSRLRIRAVPQTISQLTGGLPSTSFFTANKPSADPPAAPTPPTPAPPPPPPPAPATPAPVVPPSPPPSNENTQAAPAPNPAPKSPTPTAPDTPAASPSPSPTPSTTNSAASHASSTLPPIPRANLPATNNSQVLAGSTTPKNPPITPQQLSAAPEPTSSKPANLSAASLVHNTIPPNLIEAIVVVTAAVALILGGIFFYCFKVKRRERRLKSSQSSDRDDASSRQGRSRPGSTSSFNRVPNWPIDKKTIKVKKKNQSIISFGPGPEPEVPRYPSSVATLAEDPRKYAPRKEKGEFIEHLYNNPFGQHKGGSQSTLYGAGDEISHIPISYEAKPTKARAPPPPSPSVYTMRQPEHLVVKKASPKRYNRISKAARKLVPARLVTGVGIGKSGAIHPLAQGPDKYIDPSSFPKPSKSKPFSKKNVSVYPDENYPTNYSYYQS</sequence>
<dbReference type="EMBL" id="AJIL01000271">
    <property type="protein sequence ID" value="KNE90182.1"/>
    <property type="molecule type" value="Genomic_DNA"/>
</dbReference>
<keyword evidence="2" id="KW-0472">Membrane</keyword>
<organism evidence="3 4">
    <name type="scientific">Puccinia striiformis f. sp. tritici PST-78</name>
    <dbReference type="NCBI Taxonomy" id="1165861"/>
    <lineage>
        <taxon>Eukaryota</taxon>
        <taxon>Fungi</taxon>
        <taxon>Dikarya</taxon>
        <taxon>Basidiomycota</taxon>
        <taxon>Pucciniomycotina</taxon>
        <taxon>Pucciniomycetes</taxon>
        <taxon>Pucciniales</taxon>
        <taxon>Pucciniaceae</taxon>
        <taxon>Puccinia</taxon>
    </lineage>
</organism>
<accession>A0A0L0USZ4</accession>
<feature type="compositionally biased region" description="Polar residues" evidence="1">
    <location>
        <begin position="156"/>
        <end position="171"/>
    </location>
</feature>
<feature type="compositionally biased region" description="Low complexity" evidence="1">
    <location>
        <begin position="112"/>
        <end position="125"/>
    </location>
</feature>
<evidence type="ECO:0000313" key="4">
    <source>
        <dbReference type="Proteomes" id="UP000054564"/>
    </source>
</evidence>
<evidence type="ECO:0000256" key="2">
    <source>
        <dbReference type="SAM" id="Phobius"/>
    </source>
</evidence>
<reference evidence="4" key="1">
    <citation type="submission" date="2014-03" db="EMBL/GenBank/DDBJ databases">
        <title>The Genome Sequence of Puccinia striiformis f. sp. tritici PST-78.</title>
        <authorList>
            <consortium name="The Broad Institute Genome Sequencing Platform"/>
            <person name="Cuomo C."/>
            <person name="Hulbert S."/>
            <person name="Chen X."/>
            <person name="Walker B."/>
            <person name="Young S.K."/>
            <person name="Zeng Q."/>
            <person name="Gargeya S."/>
            <person name="Fitzgerald M."/>
            <person name="Haas B."/>
            <person name="Abouelleil A."/>
            <person name="Alvarado L."/>
            <person name="Arachchi H.M."/>
            <person name="Berlin A.M."/>
            <person name="Chapman S.B."/>
            <person name="Goldberg J."/>
            <person name="Griggs A."/>
            <person name="Gujja S."/>
            <person name="Hansen M."/>
            <person name="Howarth C."/>
            <person name="Imamovic A."/>
            <person name="Larimer J."/>
            <person name="McCowan C."/>
            <person name="Montmayeur A."/>
            <person name="Murphy C."/>
            <person name="Neiman D."/>
            <person name="Pearson M."/>
            <person name="Priest M."/>
            <person name="Roberts A."/>
            <person name="Saif S."/>
            <person name="Shea T."/>
            <person name="Sisk P."/>
            <person name="Sykes S."/>
            <person name="Wortman J."/>
            <person name="Nusbaum C."/>
            <person name="Birren B."/>
        </authorList>
    </citation>
    <scope>NUCLEOTIDE SEQUENCE [LARGE SCALE GENOMIC DNA]</scope>
    <source>
        <strain evidence="4">race PST-78</strain>
    </source>
</reference>